<evidence type="ECO:0000313" key="2">
    <source>
        <dbReference type="Proteomes" id="UP000296049"/>
    </source>
</evidence>
<dbReference type="EMBL" id="KB743749">
    <property type="protein sequence ID" value="EOA97172.1"/>
    <property type="molecule type" value="Genomic_DNA"/>
</dbReference>
<reference evidence="2" key="1">
    <citation type="journal article" date="2013" name="Nat. Genet.">
        <title>The duck genome and transcriptome provide insight into an avian influenza virus reservoir species.</title>
        <authorList>
            <person name="Huang Y."/>
            <person name="Li Y."/>
            <person name="Burt D.W."/>
            <person name="Chen H."/>
            <person name="Zhang Y."/>
            <person name="Qian W."/>
            <person name="Kim H."/>
            <person name="Gan S."/>
            <person name="Zhao Y."/>
            <person name="Li J."/>
            <person name="Yi K."/>
            <person name="Feng H."/>
            <person name="Zhu P."/>
            <person name="Li B."/>
            <person name="Liu Q."/>
            <person name="Fairley S."/>
            <person name="Magor K.E."/>
            <person name="Du Z."/>
            <person name="Hu X."/>
            <person name="Goodman L."/>
            <person name="Tafer H."/>
            <person name="Vignal A."/>
            <person name="Lee T."/>
            <person name="Kim K.W."/>
            <person name="Sheng Z."/>
            <person name="An Y."/>
            <person name="Searle S."/>
            <person name="Herrero J."/>
            <person name="Groenen M.A."/>
            <person name="Crooijmans R.P."/>
            <person name="Faraut T."/>
            <person name="Cai Q."/>
            <person name="Webster R.G."/>
            <person name="Aldridge J.R."/>
            <person name="Warren W.C."/>
            <person name="Bartschat S."/>
            <person name="Kehr S."/>
            <person name="Marz M."/>
            <person name="Stadler P.F."/>
            <person name="Smith J."/>
            <person name="Kraus R.H."/>
            <person name="Zhao Y."/>
            <person name="Ren L."/>
            <person name="Fei J."/>
            <person name="Morisson M."/>
            <person name="Kaiser P."/>
            <person name="Griffin D.K."/>
            <person name="Rao M."/>
            <person name="Pitel F."/>
            <person name="Wang J."/>
            <person name="Li N."/>
        </authorList>
    </citation>
    <scope>NUCLEOTIDE SEQUENCE [LARGE SCALE GENOMIC DNA]</scope>
</reference>
<protein>
    <submittedName>
        <fullName evidence="1">Uncharacterized protein</fullName>
    </submittedName>
</protein>
<keyword evidence="2" id="KW-1185">Reference proteome</keyword>
<organism evidence="1 2">
    <name type="scientific">Anas platyrhynchos</name>
    <name type="common">Mallard</name>
    <name type="synonym">Anas boschas</name>
    <dbReference type="NCBI Taxonomy" id="8839"/>
    <lineage>
        <taxon>Eukaryota</taxon>
        <taxon>Metazoa</taxon>
        <taxon>Chordata</taxon>
        <taxon>Craniata</taxon>
        <taxon>Vertebrata</taxon>
        <taxon>Euteleostomi</taxon>
        <taxon>Archelosauria</taxon>
        <taxon>Archosauria</taxon>
        <taxon>Dinosauria</taxon>
        <taxon>Saurischia</taxon>
        <taxon>Theropoda</taxon>
        <taxon>Coelurosauria</taxon>
        <taxon>Aves</taxon>
        <taxon>Neognathae</taxon>
        <taxon>Galloanserae</taxon>
        <taxon>Anseriformes</taxon>
        <taxon>Anatidae</taxon>
        <taxon>Anatinae</taxon>
        <taxon>Anas</taxon>
    </lineage>
</organism>
<accession>R0LA60</accession>
<dbReference type="Proteomes" id="UP000296049">
    <property type="component" value="Unassembled WGS sequence"/>
</dbReference>
<dbReference type="AlphaFoldDB" id="R0LA60"/>
<name>R0LA60_ANAPL</name>
<evidence type="ECO:0000313" key="1">
    <source>
        <dbReference type="EMBL" id="EOA97172.1"/>
    </source>
</evidence>
<proteinExistence type="predicted"/>
<sequence>MGDASLKCGAWGVSLSPARLPPAPLHLHFSPHRCISPSLGSSVGLGSARPPSHIACGDGGDALEVWSLAALGLAWSLMHETLLAWFHLRRFWFGFFVGMKTEGNCSQKETWT</sequence>
<gene>
    <name evidence="1" type="ORF">Anapl_11573</name>
</gene>